<feature type="coiled-coil region" evidence="2">
    <location>
        <begin position="72"/>
        <end position="102"/>
    </location>
</feature>
<dbReference type="SUPFAM" id="SSF51261">
    <property type="entry name" value="Duplicated hybrid motif"/>
    <property type="match status" value="1"/>
</dbReference>
<gene>
    <name evidence="5" type="ORF">SAMN05660420_02416</name>
</gene>
<keyword evidence="1" id="KW-0732">Signal</keyword>
<evidence type="ECO:0000256" key="3">
    <source>
        <dbReference type="SAM" id="Phobius"/>
    </source>
</evidence>
<evidence type="ECO:0000256" key="2">
    <source>
        <dbReference type="SAM" id="Coils"/>
    </source>
</evidence>
<dbReference type="Gene3D" id="2.70.70.10">
    <property type="entry name" value="Glucose Permease (Domain IIA)"/>
    <property type="match status" value="1"/>
</dbReference>
<evidence type="ECO:0000259" key="4">
    <source>
        <dbReference type="Pfam" id="PF01551"/>
    </source>
</evidence>
<feature type="transmembrane region" description="Helical" evidence="3">
    <location>
        <begin position="25"/>
        <end position="49"/>
    </location>
</feature>
<dbReference type="AlphaFoldDB" id="A0A1H4C3Q8"/>
<dbReference type="PANTHER" id="PTHR21666:SF289">
    <property type="entry name" value="L-ALA--D-GLU ENDOPEPTIDASE"/>
    <property type="match status" value="1"/>
</dbReference>
<feature type="domain" description="M23ase beta-sheet core" evidence="4">
    <location>
        <begin position="190"/>
        <end position="284"/>
    </location>
</feature>
<dbReference type="RefSeq" id="WP_217637506.1">
    <property type="nucleotide sequence ID" value="NZ_FNQN01000007.1"/>
</dbReference>
<reference evidence="5 6" key="1">
    <citation type="submission" date="2016-10" db="EMBL/GenBank/DDBJ databases">
        <authorList>
            <person name="de Groot N.N."/>
        </authorList>
    </citation>
    <scope>NUCLEOTIDE SEQUENCE [LARGE SCALE GENOMIC DNA]</scope>
    <source>
        <strain evidence="5 6">DSM 7343</strain>
    </source>
</reference>
<dbReference type="InterPro" id="IPR050570">
    <property type="entry name" value="Cell_wall_metabolism_enzyme"/>
</dbReference>
<dbReference type="Proteomes" id="UP000199409">
    <property type="component" value="Unassembled WGS sequence"/>
</dbReference>
<dbReference type="InterPro" id="IPR016047">
    <property type="entry name" value="M23ase_b-sheet_dom"/>
</dbReference>
<keyword evidence="5" id="KW-0378">Hydrolase</keyword>
<evidence type="ECO:0000313" key="5">
    <source>
        <dbReference type="EMBL" id="SEA55041.1"/>
    </source>
</evidence>
<organism evidence="5 6">
    <name type="scientific">Desulfuromusa kysingii</name>
    <dbReference type="NCBI Taxonomy" id="37625"/>
    <lineage>
        <taxon>Bacteria</taxon>
        <taxon>Pseudomonadati</taxon>
        <taxon>Thermodesulfobacteriota</taxon>
        <taxon>Desulfuromonadia</taxon>
        <taxon>Desulfuromonadales</taxon>
        <taxon>Geopsychrobacteraceae</taxon>
        <taxon>Desulfuromusa</taxon>
    </lineage>
</organism>
<keyword evidence="6" id="KW-1185">Reference proteome</keyword>
<keyword evidence="3" id="KW-0812">Transmembrane</keyword>
<dbReference type="FunFam" id="2.70.70.10:FF:000006">
    <property type="entry name" value="M23 family peptidase"/>
    <property type="match status" value="1"/>
</dbReference>
<dbReference type="InterPro" id="IPR011055">
    <property type="entry name" value="Dup_hybrid_motif"/>
</dbReference>
<protein>
    <submittedName>
        <fullName evidence="5">Murein DD-endopeptidase MepM and murein hydrolase activator NlpD, contain LysM domain</fullName>
    </submittedName>
</protein>
<accession>A0A1H4C3Q8</accession>
<dbReference type="EMBL" id="FNQN01000007">
    <property type="protein sequence ID" value="SEA55041.1"/>
    <property type="molecule type" value="Genomic_DNA"/>
</dbReference>
<dbReference type="STRING" id="37625.SAMN05660420_02416"/>
<dbReference type="CDD" id="cd12797">
    <property type="entry name" value="M23_peptidase"/>
    <property type="match status" value="1"/>
</dbReference>
<dbReference type="PANTHER" id="PTHR21666">
    <property type="entry name" value="PEPTIDASE-RELATED"/>
    <property type="match status" value="1"/>
</dbReference>
<dbReference type="Pfam" id="PF01551">
    <property type="entry name" value="Peptidase_M23"/>
    <property type="match status" value="1"/>
</dbReference>
<proteinExistence type="predicted"/>
<evidence type="ECO:0000313" key="6">
    <source>
        <dbReference type="Proteomes" id="UP000199409"/>
    </source>
</evidence>
<dbReference type="GO" id="GO:0004222">
    <property type="term" value="F:metalloendopeptidase activity"/>
    <property type="evidence" value="ECO:0007669"/>
    <property type="project" value="TreeGrafter"/>
</dbReference>
<keyword evidence="3" id="KW-0472">Membrane</keyword>
<evidence type="ECO:0000256" key="1">
    <source>
        <dbReference type="ARBA" id="ARBA00022729"/>
    </source>
</evidence>
<name>A0A1H4C3Q8_9BACT</name>
<sequence>MARRFSLIIIPEENRKVSSLRLHSGMVKAAICGCCLSVGFSVFFAYQYFNFNMDYAELQQLRLSNIEQQQTLLSLTADLNNVQQQMNDLAESEARVRQLAALEALPEDVPVAIGGIQEFDPMEDVDAIQRQINKLQVAIELRRQSQEGVRNLLNDQVSLSRATPKGWPTKGWLTSYFGMRKSPFSGRQVMHEGLDIAANTGTPVVATADGIVSRVRYSRDYGKMVVIDHGYGYRTIFAHNSKVLVKAGQRVKRGDMISQVGNTGRSTGSHLHYELRLNGVPIDPRKTL</sequence>
<keyword evidence="3" id="KW-1133">Transmembrane helix</keyword>
<keyword evidence="2" id="KW-0175">Coiled coil</keyword>